<sequence length="338" mass="37509">MSQDSKPQDAALHTPTVSFPSVKRNDPDALARSYTFHSVDLIEVASSAKDKGKARKPAIEGKWMLGVDEAGRGPVLGPQVYGIAFCRVEYSEELRSHGFADSKTLKDFEREQLLEVIINDAKNVHYACTVMSAHDISRGMLRRTPYNLNAQSHDVTIKLIKDVIDRGYNITQAFIDTVGIAADYQRKLEHLFPAVTFVVTSKADAIYPIVSAASIVAKVTRDHFLEAWPILSSASVQVHDDGEVEEARNVFGSGYPSDPKTVAWLEQNVHPVFGYPNIVRFSWQTVKTILDKKAAKVQWVDEPATIQKYFSVDAETDAPGQKQYGAWKDFGLSSVSAF</sequence>
<keyword evidence="5 8" id="KW-0479">Metal-binding</keyword>
<proteinExistence type="inferred from homology"/>
<dbReference type="FunFam" id="3.30.420.10:FF:000016">
    <property type="entry name" value="Ribonuclease"/>
    <property type="match status" value="1"/>
</dbReference>
<dbReference type="GO" id="GO:0046872">
    <property type="term" value="F:metal ion binding"/>
    <property type="evidence" value="ECO:0007669"/>
    <property type="project" value="UniProtKB-KW"/>
</dbReference>
<dbReference type="OrthoDB" id="7462577at2759"/>
<gene>
    <name evidence="12" type="ORF">BZ3500_MVSOF-1268-A1-R1_CHR2-2G05187</name>
</gene>
<reference evidence="13" key="1">
    <citation type="submission" date="2016-10" db="EMBL/GenBank/DDBJ databases">
        <authorList>
            <person name="Jeantristanb JTB J.-T."/>
            <person name="Ricardo R."/>
        </authorList>
    </citation>
    <scope>NUCLEOTIDE SEQUENCE [LARGE SCALE GENOMIC DNA]</scope>
</reference>
<dbReference type="EC" id="3.1.26.4" evidence="9"/>
<keyword evidence="13" id="KW-1185">Reference proteome</keyword>
<evidence type="ECO:0000256" key="8">
    <source>
        <dbReference type="PROSITE-ProRule" id="PRU01319"/>
    </source>
</evidence>
<evidence type="ECO:0000256" key="4">
    <source>
        <dbReference type="ARBA" id="ARBA00022722"/>
    </source>
</evidence>
<feature type="binding site" evidence="8">
    <location>
        <position position="176"/>
    </location>
    <ligand>
        <name>a divalent metal cation</name>
        <dbReference type="ChEBI" id="CHEBI:60240"/>
    </ligand>
</feature>
<dbReference type="InterPro" id="IPR004649">
    <property type="entry name" value="RNase_H2_suA"/>
</dbReference>
<evidence type="ECO:0000256" key="1">
    <source>
        <dbReference type="ARBA" id="ARBA00000077"/>
    </source>
</evidence>
<feature type="binding site" evidence="8">
    <location>
        <position position="69"/>
    </location>
    <ligand>
        <name>a divalent metal cation</name>
        <dbReference type="ChEBI" id="CHEBI:60240"/>
    </ligand>
</feature>
<dbReference type="GO" id="GO:0006298">
    <property type="term" value="P:mismatch repair"/>
    <property type="evidence" value="ECO:0007669"/>
    <property type="project" value="TreeGrafter"/>
</dbReference>
<keyword evidence="6 8" id="KW-0255">Endonuclease</keyword>
<dbReference type="Gene3D" id="3.30.420.10">
    <property type="entry name" value="Ribonuclease H-like superfamily/Ribonuclease H"/>
    <property type="match status" value="1"/>
</dbReference>
<dbReference type="PROSITE" id="PS51975">
    <property type="entry name" value="RNASE_H_2"/>
    <property type="match status" value="1"/>
</dbReference>
<organism evidence="12 13">
    <name type="scientific">Microbotryum saponariae</name>
    <dbReference type="NCBI Taxonomy" id="289078"/>
    <lineage>
        <taxon>Eukaryota</taxon>
        <taxon>Fungi</taxon>
        <taxon>Dikarya</taxon>
        <taxon>Basidiomycota</taxon>
        <taxon>Pucciniomycotina</taxon>
        <taxon>Microbotryomycetes</taxon>
        <taxon>Microbotryales</taxon>
        <taxon>Microbotryaceae</taxon>
        <taxon>Microbotryum</taxon>
    </lineage>
</organism>
<keyword evidence="4 8" id="KW-0540">Nuclease</keyword>
<protein>
    <recommendedName>
        <fullName evidence="9">Ribonuclease</fullName>
        <ecNumber evidence="9">3.1.26.4</ecNumber>
    </recommendedName>
</protein>
<dbReference type="GO" id="GO:0003723">
    <property type="term" value="F:RNA binding"/>
    <property type="evidence" value="ECO:0007669"/>
    <property type="project" value="UniProtKB-UniRule"/>
</dbReference>
<dbReference type="CDD" id="cd07181">
    <property type="entry name" value="RNase_HII_eukaryota_like"/>
    <property type="match status" value="1"/>
</dbReference>
<comment type="cofactor">
    <cofactor evidence="8">
        <name>Mn(2+)</name>
        <dbReference type="ChEBI" id="CHEBI:29035"/>
    </cofactor>
    <cofactor evidence="8">
        <name>Mg(2+)</name>
        <dbReference type="ChEBI" id="CHEBI:18420"/>
    </cofactor>
    <text evidence="8">Manganese or magnesium. Binds 1 divalent metal ion per monomer in the absence of substrate. May bind a second metal ion after substrate binding.</text>
</comment>
<dbReference type="NCBIfam" id="TIGR00729">
    <property type="entry name" value="ribonuclease HII"/>
    <property type="match status" value="1"/>
</dbReference>
<dbReference type="InterPro" id="IPR024567">
    <property type="entry name" value="RNase_HII/HIII_dom"/>
</dbReference>
<evidence type="ECO:0000256" key="3">
    <source>
        <dbReference type="ARBA" id="ARBA00007058"/>
    </source>
</evidence>
<evidence type="ECO:0000313" key="13">
    <source>
        <dbReference type="Proteomes" id="UP000249723"/>
    </source>
</evidence>
<comment type="catalytic activity">
    <reaction evidence="1 8 9">
        <text>Endonucleolytic cleavage to 5'-phosphomonoester.</text>
        <dbReference type="EC" id="3.1.26.4"/>
    </reaction>
</comment>
<evidence type="ECO:0000256" key="6">
    <source>
        <dbReference type="ARBA" id="ARBA00022759"/>
    </source>
</evidence>
<feature type="binding site" evidence="8">
    <location>
        <position position="68"/>
    </location>
    <ligand>
        <name>a divalent metal cation</name>
        <dbReference type="ChEBI" id="CHEBI:60240"/>
    </ligand>
</feature>
<dbReference type="Proteomes" id="UP000249723">
    <property type="component" value="Unassembled WGS sequence"/>
</dbReference>
<dbReference type="InterPro" id="IPR036397">
    <property type="entry name" value="RNaseH_sf"/>
</dbReference>
<keyword evidence="7 8" id="KW-0378">Hydrolase</keyword>
<comment type="cofactor">
    <cofactor evidence="2">
        <name>Mg(2+)</name>
        <dbReference type="ChEBI" id="CHEBI:18420"/>
    </cofactor>
</comment>
<dbReference type="EMBL" id="FMWP01000010">
    <property type="protein sequence ID" value="SCZ87721.1"/>
    <property type="molecule type" value="Genomic_DNA"/>
</dbReference>
<evidence type="ECO:0000256" key="9">
    <source>
        <dbReference type="RuleBase" id="RU003515"/>
    </source>
</evidence>
<evidence type="ECO:0000313" key="12">
    <source>
        <dbReference type="EMBL" id="SCZ87721.1"/>
    </source>
</evidence>
<dbReference type="GO" id="GO:0032299">
    <property type="term" value="C:ribonuclease H2 complex"/>
    <property type="evidence" value="ECO:0007669"/>
    <property type="project" value="TreeGrafter"/>
</dbReference>
<feature type="region of interest" description="Disordered" evidence="10">
    <location>
        <begin position="1"/>
        <end position="24"/>
    </location>
</feature>
<comment type="similarity">
    <text evidence="3">Belongs to the RNase HII family. Eukaryotic subfamily.</text>
</comment>
<dbReference type="Pfam" id="PF01351">
    <property type="entry name" value="RNase_HII"/>
    <property type="match status" value="1"/>
</dbReference>
<dbReference type="InterPro" id="IPR023160">
    <property type="entry name" value="RNase_HII_hlx-loop-hlx_cap_dom"/>
</dbReference>
<evidence type="ECO:0000256" key="5">
    <source>
        <dbReference type="ARBA" id="ARBA00022723"/>
    </source>
</evidence>
<dbReference type="InterPro" id="IPR001352">
    <property type="entry name" value="RNase_HII/HIII"/>
</dbReference>
<dbReference type="InterPro" id="IPR012337">
    <property type="entry name" value="RNaseH-like_sf"/>
</dbReference>
<dbReference type="STRING" id="289078.A0A2X0KNS4"/>
<evidence type="ECO:0000256" key="7">
    <source>
        <dbReference type="ARBA" id="ARBA00022801"/>
    </source>
</evidence>
<dbReference type="PANTHER" id="PTHR10954:SF7">
    <property type="entry name" value="RIBONUCLEASE H2 SUBUNIT A"/>
    <property type="match status" value="1"/>
</dbReference>
<comment type="function">
    <text evidence="9">Endonuclease that specifically degrades the RNA of RNA-DNA hybrids.</text>
</comment>
<evidence type="ECO:0000256" key="2">
    <source>
        <dbReference type="ARBA" id="ARBA00001946"/>
    </source>
</evidence>
<name>A0A2X0KNS4_9BASI</name>
<accession>A0A2X0KNS4</accession>
<dbReference type="GO" id="GO:0043137">
    <property type="term" value="P:DNA replication, removal of RNA primer"/>
    <property type="evidence" value="ECO:0007669"/>
    <property type="project" value="TreeGrafter"/>
</dbReference>
<evidence type="ECO:0000259" key="11">
    <source>
        <dbReference type="PROSITE" id="PS51975"/>
    </source>
</evidence>
<dbReference type="SUPFAM" id="SSF53098">
    <property type="entry name" value="Ribonuclease H-like"/>
    <property type="match status" value="1"/>
</dbReference>
<dbReference type="Gene3D" id="1.10.10.460">
    <property type="entry name" value="Ribonuclease hii. Domain 2"/>
    <property type="match status" value="1"/>
</dbReference>
<dbReference type="FunFam" id="1.10.10.460:FF:000001">
    <property type="entry name" value="Ribonuclease"/>
    <property type="match status" value="1"/>
</dbReference>
<feature type="domain" description="RNase H type-2" evidence="11">
    <location>
        <begin position="62"/>
        <end position="295"/>
    </location>
</feature>
<dbReference type="AlphaFoldDB" id="A0A2X0KNS4"/>
<dbReference type="GO" id="GO:0004523">
    <property type="term" value="F:RNA-DNA hybrid ribonuclease activity"/>
    <property type="evidence" value="ECO:0007669"/>
    <property type="project" value="UniProtKB-UniRule"/>
</dbReference>
<evidence type="ECO:0000256" key="10">
    <source>
        <dbReference type="SAM" id="MobiDB-lite"/>
    </source>
</evidence>
<dbReference type="PANTHER" id="PTHR10954">
    <property type="entry name" value="RIBONUCLEASE H2 SUBUNIT A"/>
    <property type="match status" value="1"/>
</dbReference>